<dbReference type="RefSeq" id="WP_007199863.1">
    <property type="nucleotide sequence ID" value="NZ_CM002917.1"/>
</dbReference>
<accession>A9CXA3</accession>
<dbReference type="Proteomes" id="UP000004291">
    <property type="component" value="Chromosome"/>
</dbReference>
<evidence type="ECO:0000313" key="1">
    <source>
        <dbReference type="EMBL" id="EDQ35632.1"/>
    </source>
</evidence>
<dbReference type="EMBL" id="ABIA03000001">
    <property type="protein sequence ID" value="EDQ35632.1"/>
    <property type="molecule type" value="Genomic_DNA"/>
</dbReference>
<dbReference type="AlphaFoldDB" id="A9CXA3"/>
<dbReference type="HOGENOM" id="CLU_3099607_0_0_5"/>
<evidence type="ECO:0000313" key="2">
    <source>
        <dbReference type="Proteomes" id="UP000004291"/>
    </source>
</evidence>
<keyword evidence="2" id="KW-1185">Reference proteome</keyword>
<reference evidence="1 2" key="2">
    <citation type="submission" date="2012-06" db="EMBL/GenBank/DDBJ databases">
        <authorList>
            <person name="Fiebig A."/>
        </authorList>
    </citation>
    <scope>NUCLEOTIDE SEQUENCE [LARGE SCALE GENOMIC DNA]</scope>
    <source>
        <strain evidence="1 2">DFL-43</strain>
    </source>
</reference>
<gene>
    <name evidence="1" type="ORF">HPDFL43_20597</name>
</gene>
<reference evidence="1 2" key="1">
    <citation type="submission" date="2007-10" db="EMBL/GenBank/DDBJ databases">
        <authorList>
            <person name="Wagner-Dobler I."/>
            <person name="Ferriera S."/>
            <person name="Johnson J."/>
            <person name="Kravitz S."/>
            <person name="Beeson K."/>
            <person name="Sutton G."/>
            <person name="Rogers Y.-H."/>
            <person name="Friedman R."/>
            <person name="Frazier M."/>
            <person name="Venter J.C."/>
        </authorList>
    </citation>
    <scope>NUCLEOTIDE SEQUENCE [LARGE SCALE GENOMIC DNA]</scope>
    <source>
        <strain evidence="1 2">DFL-43</strain>
    </source>
</reference>
<name>A9CXA3_HOEPD</name>
<comment type="caution">
    <text evidence="1">The sequence shown here is derived from an EMBL/GenBank/DDBJ whole genome shotgun (WGS) entry which is preliminary data.</text>
</comment>
<protein>
    <submittedName>
        <fullName evidence="1">Uncharacterized protein</fullName>
    </submittedName>
</protein>
<dbReference type="STRING" id="411684.HPDFL43_20597"/>
<proteinExistence type="predicted"/>
<sequence length="51" mass="5601">MRDKLKSSAPVLYGRLVYASAASNMVKPVARTLDVAIAETNTGSQDNWEKF</sequence>
<organism evidence="1 2">
    <name type="scientific">Hoeflea phototrophica (strain DSM 17068 / NCIMB 14078 / DFL-43)</name>
    <dbReference type="NCBI Taxonomy" id="411684"/>
    <lineage>
        <taxon>Bacteria</taxon>
        <taxon>Pseudomonadati</taxon>
        <taxon>Pseudomonadota</taxon>
        <taxon>Alphaproteobacteria</taxon>
        <taxon>Hyphomicrobiales</taxon>
        <taxon>Rhizobiaceae</taxon>
        <taxon>Hoeflea</taxon>
    </lineage>
</organism>